<dbReference type="Ensembl" id="ENSEBUT00000020901.1">
    <property type="protein sequence ID" value="ENSEBUP00000020325.1"/>
    <property type="gene ID" value="ENSEBUG00000012609.1"/>
</dbReference>
<organism evidence="3 4">
    <name type="scientific">Eptatretus burgeri</name>
    <name type="common">Inshore hagfish</name>
    <dbReference type="NCBI Taxonomy" id="7764"/>
    <lineage>
        <taxon>Eukaryota</taxon>
        <taxon>Metazoa</taxon>
        <taxon>Chordata</taxon>
        <taxon>Craniata</taxon>
        <taxon>Vertebrata</taxon>
        <taxon>Cyclostomata</taxon>
        <taxon>Myxini</taxon>
        <taxon>Myxiniformes</taxon>
        <taxon>Myxinidae</taxon>
        <taxon>Eptatretinae</taxon>
        <taxon>Eptatretus</taxon>
    </lineage>
</organism>
<reference evidence="3" key="2">
    <citation type="submission" date="2025-09" db="UniProtKB">
        <authorList>
            <consortium name="Ensembl"/>
        </authorList>
    </citation>
    <scope>IDENTIFICATION</scope>
</reference>
<comment type="similarity">
    <text evidence="1">Belongs to the peptidase S1 family.</text>
</comment>
<keyword evidence="4" id="KW-1185">Reference proteome</keyword>
<dbReference type="GO" id="GO:0006508">
    <property type="term" value="P:proteolysis"/>
    <property type="evidence" value="ECO:0007669"/>
    <property type="project" value="InterPro"/>
</dbReference>
<dbReference type="PROSITE" id="PS00134">
    <property type="entry name" value="TRYPSIN_HIS"/>
    <property type="match status" value="1"/>
</dbReference>
<dbReference type="PANTHER" id="PTHR15462:SF8">
    <property type="entry name" value="SERINE PROTEASE"/>
    <property type="match status" value="1"/>
</dbReference>
<dbReference type="InterPro" id="IPR050966">
    <property type="entry name" value="Glutamyl_endopeptidase"/>
</dbReference>
<dbReference type="Proteomes" id="UP000694388">
    <property type="component" value="Unplaced"/>
</dbReference>
<proteinExistence type="inferred from homology"/>
<dbReference type="InterPro" id="IPR018114">
    <property type="entry name" value="TRYPSIN_HIS"/>
</dbReference>
<dbReference type="Gene3D" id="2.40.10.10">
    <property type="entry name" value="Trypsin-like serine proteases"/>
    <property type="match status" value="2"/>
</dbReference>
<name>A0A8C4QWG0_EPTBU</name>
<dbReference type="GeneTree" id="ENSGT00390000000155"/>
<reference evidence="3" key="1">
    <citation type="submission" date="2025-08" db="UniProtKB">
        <authorList>
            <consortium name="Ensembl"/>
        </authorList>
    </citation>
    <scope>IDENTIFICATION</scope>
</reference>
<sequence length="359" mass="40625">MGDSPTAPSCSGLRHRPPTIYMYYKRSSVSVCLHPSIHPSTISKLSEVSDIYGYETMYANGARTWTEVQVDSAETTGKSKHSSRRYRRQVYGSDGRFSITDEVFVLRHPFAAAVKLSTGCSGVLVSEKHVLTAAHCLHDGRDYVHGAKGLRVGFLHLKRARQRSRSLVKSRRRGRSWSDAPELSFRWSRARRTMLPKGWMHANENGTTAVDFDYAVVELRRPHKQQYLELSVSPSTESFPGKRIHFSGFDDDRDGTLVYRFCTVTEESTELMLQRCDARPGASGSGVYMRRWDPSQGQWSRRLIGVFSGHRLVELEGTEDGDPGETKDFNVAVRITPLKLAQICLWLEESQVKCTQGWQ</sequence>
<dbReference type="PANTHER" id="PTHR15462">
    <property type="entry name" value="SERINE PROTEASE"/>
    <property type="match status" value="1"/>
</dbReference>
<evidence type="ECO:0000313" key="4">
    <source>
        <dbReference type="Proteomes" id="UP000694388"/>
    </source>
</evidence>
<evidence type="ECO:0000256" key="2">
    <source>
        <dbReference type="ARBA" id="ARBA00022729"/>
    </source>
</evidence>
<dbReference type="InterPro" id="IPR043504">
    <property type="entry name" value="Peptidase_S1_PA_chymotrypsin"/>
</dbReference>
<dbReference type="Pfam" id="PF13365">
    <property type="entry name" value="Trypsin_2"/>
    <property type="match status" value="1"/>
</dbReference>
<protein>
    <submittedName>
        <fullName evidence="3">Serine protease 23</fullName>
    </submittedName>
</protein>
<dbReference type="OMA" id="DGRFNIQ"/>
<keyword evidence="2" id="KW-0732">Signal</keyword>
<evidence type="ECO:0000256" key="1">
    <source>
        <dbReference type="ARBA" id="ARBA00007664"/>
    </source>
</evidence>
<evidence type="ECO:0000313" key="3">
    <source>
        <dbReference type="Ensembl" id="ENSEBUP00000020325.1"/>
    </source>
</evidence>
<dbReference type="AlphaFoldDB" id="A0A8C4QWG0"/>
<accession>A0A8C4QWG0</accession>
<dbReference type="GO" id="GO:0004252">
    <property type="term" value="F:serine-type endopeptidase activity"/>
    <property type="evidence" value="ECO:0007669"/>
    <property type="project" value="InterPro"/>
</dbReference>
<dbReference type="InterPro" id="IPR009003">
    <property type="entry name" value="Peptidase_S1_PA"/>
</dbReference>
<dbReference type="SUPFAM" id="SSF50494">
    <property type="entry name" value="Trypsin-like serine proteases"/>
    <property type="match status" value="1"/>
</dbReference>